<dbReference type="PANTHER" id="PTHR47706">
    <property type="entry name" value="NMRA-LIKE FAMILY PROTEIN"/>
    <property type="match status" value="1"/>
</dbReference>
<accession>A0AAX4HZQ0</accession>
<organism evidence="5 6">
    <name type="scientific">Colletotrichum destructivum</name>
    <dbReference type="NCBI Taxonomy" id="34406"/>
    <lineage>
        <taxon>Eukaryota</taxon>
        <taxon>Fungi</taxon>
        <taxon>Dikarya</taxon>
        <taxon>Ascomycota</taxon>
        <taxon>Pezizomycotina</taxon>
        <taxon>Sordariomycetes</taxon>
        <taxon>Hypocreomycetidae</taxon>
        <taxon>Glomerellales</taxon>
        <taxon>Glomerellaceae</taxon>
        <taxon>Colletotrichum</taxon>
        <taxon>Colletotrichum destructivum species complex</taxon>
    </lineage>
</organism>
<dbReference type="PANTHER" id="PTHR47706:SF4">
    <property type="entry name" value="NMRA-LIKE DOMAIN-CONTAINING PROTEIN"/>
    <property type="match status" value="1"/>
</dbReference>
<dbReference type="Proteomes" id="UP001322277">
    <property type="component" value="Chromosome 1"/>
</dbReference>
<reference evidence="6" key="1">
    <citation type="journal article" date="2023" name="bioRxiv">
        <title>Complete genome of the Medicago anthracnose fungus, Colletotrichum destructivum, reveals a mini-chromosome-like region within a core chromosome.</title>
        <authorList>
            <person name="Lapalu N."/>
            <person name="Simon A."/>
            <person name="Lu A."/>
            <person name="Plaumann P.-L."/>
            <person name="Amselem J."/>
            <person name="Pigne S."/>
            <person name="Auger A."/>
            <person name="Koch C."/>
            <person name="Dallery J.-F."/>
            <person name="O'Connell R.J."/>
        </authorList>
    </citation>
    <scope>NUCLEOTIDE SEQUENCE [LARGE SCALE GENOMIC DNA]</scope>
    <source>
        <strain evidence="6">CBS 520.97</strain>
    </source>
</reference>
<dbReference type="Gene3D" id="3.40.50.720">
    <property type="entry name" value="NAD(P)-binding Rossmann-like Domain"/>
    <property type="match status" value="1"/>
</dbReference>
<dbReference type="InterPro" id="IPR051609">
    <property type="entry name" value="NmrA/Isoflavone_reductase-like"/>
</dbReference>
<keyword evidence="3" id="KW-0560">Oxidoreductase</keyword>
<dbReference type="GeneID" id="87938084"/>
<dbReference type="InterPro" id="IPR008030">
    <property type="entry name" value="NmrA-like"/>
</dbReference>
<dbReference type="AlphaFoldDB" id="A0AAX4HZQ0"/>
<evidence type="ECO:0000313" key="5">
    <source>
        <dbReference type="EMBL" id="WQF76567.1"/>
    </source>
</evidence>
<dbReference type="SUPFAM" id="SSF51735">
    <property type="entry name" value="NAD(P)-binding Rossmann-fold domains"/>
    <property type="match status" value="1"/>
</dbReference>
<evidence type="ECO:0000256" key="1">
    <source>
        <dbReference type="ARBA" id="ARBA00005725"/>
    </source>
</evidence>
<proteinExistence type="inferred from homology"/>
<keyword evidence="6" id="KW-1185">Reference proteome</keyword>
<keyword evidence="2" id="KW-0521">NADP</keyword>
<dbReference type="GO" id="GO:0016491">
    <property type="term" value="F:oxidoreductase activity"/>
    <property type="evidence" value="ECO:0007669"/>
    <property type="project" value="UniProtKB-KW"/>
</dbReference>
<evidence type="ECO:0000256" key="3">
    <source>
        <dbReference type="ARBA" id="ARBA00023002"/>
    </source>
</evidence>
<dbReference type="EMBL" id="CP137305">
    <property type="protein sequence ID" value="WQF76567.1"/>
    <property type="molecule type" value="Genomic_DNA"/>
</dbReference>
<evidence type="ECO:0000256" key="2">
    <source>
        <dbReference type="ARBA" id="ARBA00022857"/>
    </source>
</evidence>
<dbReference type="Pfam" id="PF05368">
    <property type="entry name" value="NmrA"/>
    <property type="match status" value="1"/>
</dbReference>
<evidence type="ECO:0000313" key="6">
    <source>
        <dbReference type="Proteomes" id="UP001322277"/>
    </source>
</evidence>
<dbReference type="InterPro" id="IPR036291">
    <property type="entry name" value="NAD(P)-bd_dom_sf"/>
</dbReference>
<evidence type="ECO:0000259" key="4">
    <source>
        <dbReference type="Pfam" id="PF05368"/>
    </source>
</evidence>
<protein>
    <submittedName>
        <fullName evidence="5">NmrA-like domain, NAD(P)-binding domain superfamily</fullName>
    </submittedName>
</protein>
<feature type="domain" description="NmrA-like" evidence="4">
    <location>
        <begin position="33"/>
        <end position="310"/>
    </location>
</feature>
<name>A0AAX4HZQ0_9PEZI</name>
<dbReference type="Gene3D" id="3.90.25.10">
    <property type="entry name" value="UDP-galactose 4-epimerase, domain 1"/>
    <property type="match status" value="1"/>
</dbReference>
<dbReference type="KEGG" id="cdet:87938084"/>
<dbReference type="RefSeq" id="XP_062773791.1">
    <property type="nucleotide sequence ID" value="XM_062917740.1"/>
</dbReference>
<comment type="similarity">
    <text evidence="1">Belongs to the NmrA-type oxidoreductase family. Isoflavone reductase subfamily.</text>
</comment>
<gene>
    <name evidence="5" type="ORF">CDEST_01581</name>
</gene>
<sequence>MNHLLGLRPNRAIPLTDPHQSISLSYSHTSTMSSVVAVAGGTGDLGRTFVEAIVADGKWTVVVLARNADAQKEKEIGARILPVDYDDVDNLVKALEENKVHTVISTLNIRASVKPELNLIAAADRAQSTQRYIPTIWSAKIPREIAAQHPLTQTKIDIKDALEKTTTLEHSSWYIGLFADYYVSPPLKSLVKILPIIVDVANNAAGIPASGDVPVAFTYTIDLAKFVVASLSLPKWRKESYLINDKLTWNEVVRIAESVKGVKFNVTYDPVETLKAGRITELPGHVVSYPFWPKEQLQGTFSHFGLMFNDGLFDIKPEHPITKDLPDIKLRSFKELLEEAWGPKA</sequence>